<proteinExistence type="predicted"/>
<sequence length="51" mass="5824">MAAQLVEERYWVQRRSLLFFSVPKEEDGEALPSLPLLTLNCLGQITRVFSA</sequence>
<dbReference type="EMBL" id="KI394767">
    <property type="protein sequence ID" value="ERN01011.1"/>
    <property type="molecule type" value="Genomic_DNA"/>
</dbReference>
<evidence type="ECO:0000313" key="2">
    <source>
        <dbReference type="Proteomes" id="UP000017836"/>
    </source>
</evidence>
<gene>
    <name evidence="1" type="ORF">AMTR_s00002p00129370</name>
</gene>
<dbReference type="Proteomes" id="UP000017836">
    <property type="component" value="Unassembled WGS sequence"/>
</dbReference>
<dbReference type="HOGENOM" id="CLU_3109112_0_0_1"/>
<dbReference type="Gramene" id="ERN01011">
    <property type="protein sequence ID" value="ERN01011"/>
    <property type="gene ID" value="AMTR_s00002p00129370"/>
</dbReference>
<organism evidence="1 2">
    <name type="scientific">Amborella trichopoda</name>
    <dbReference type="NCBI Taxonomy" id="13333"/>
    <lineage>
        <taxon>Eukaryota</taxon>
        <taxon>Viridiplantae</taxon>
        <taxon>Streptophyta</taxon>
        <taxon>Embryophyta</taxon>
        <taxon>Tracheophyta</taxon>
        <taxon>Spermatophyta</taxon>
        <taxon>Magnoliopsida</taxon>
        <taxon>Amborellales</taxon>
        <taxon>Amborellaceae</taxon>
        <taxon>Amborella</taxon>
    </lineage>
</organism>
<accession>W1P0C5</accession>
<keyword evidence="2" id="KW-1185">Reference proteome</keyword>
<protein>
    <submittedName>
        <fullName evidence="1">Uncharacterized protein</fullName>
    </submittedName>
</protein>
<name>W1P0C5_AMBTC</name>
<evidence type="ECO:0000313" key="1">
    <source>
        <dbReference type="EMBL" id="ERN01011.1"/>
    </source>
</evidence>
<reference evidence="2" key="1">
    <citation type="journal article" date="2013" name="Science">
        <title>The Amborella genome and the evolution of flowering plants.</title>
        <authorList>
            <consortium name="Amborella Genome Project"/>
        </authorList>
    </citation>
    <scope>NUCLEOTIDE SEQUENCE [LARGE SCALE GENOMIC DNA]</scope>
</reference>
<dbReference type="AlphaFoldDB" id="W1P0C5"/>